<dbReference type="PANTHER" id="PTHR33908:SF11">
    <property type="entry name" value="MEMBRANE PROTEIN"/>
    <property type="match status" value="1"/>
</dbReference>
<keyword evidence="7 8" id="KW-0472">Membrane</keyword>
<feature type="transmembrane region" description="Helical" evidence="8">
    <location>
        <begin position="21"/>
        <end position="41"/>
    </location>
</feature>
<feature type="transmembrane region" description="Helical" evidence="8">
    <location>
        <begin position="151"/>
        <end position="169"/>
    </location>
</feature>
<evidence type="ECO:0000256" key="3">
    <source>
        <dbReference type="ARBA" id="ARBA00022676"/>
    </source>
</evidence>
<reference evidence="10" key="1">
    <citation type="journal article" date="2020" name="mSystems">
        <title>Genome- and Community-Level Interaction Insights into Carbon Utilization and Element Cycling Functions of Hydrothermarchaeota in Hydrothermal Sediment.</title>
        <authorList>
            <person name="Zhou Z."/>
            <person name="Liu Y."/>
            <person name="Xu W."/>
            <person name="Pan J."/>
            <person name="Luo Z.H."/>
            <person name="Li M."/>
        </authorList>
    </citation>
    <scope>NUCLEOTIDE SEQUENCE</scope>
    <source>
        <strain evidence="10">HyVt-388</strain>
    </source>
</reference>
<dbReference type="GO" id="GO:0009103">
    <property type="term" value="P:lipopolysaccharide biosynthetic process"/>
    <property type="evidence" value="ECO:0007669"/>
    <property type="project" value="UniProtKB-ARBA"/>
</dbReference>
<feature type="transmembrane region" description="Helical" evidence="8">
    <location>
        <begin position="312"/>
        <end position="329"/>
    </location>
</feature>
<keyword evidence="5 8" id="KW-0812">Transmembrane</keyword>
<feature type="transmembrane region" description="Helical" evidence="8">
    <location>
        <begin position="286"/>
        <end position="306"/>
    </location>
</feature>
<evidence type="ECO:0000256" key="6">
    <source>
        <dbReference type="ARBA" id="ARBA00022989"/>
    </source>
</evidence>
<evidence type="ECO:0000256" key="2">
    <source>
        <dbReference type="ARBA" id="ARBA00022475"/>
    </source>
</evidence>
<evidence type="ECO:0000256" key="8">
    <source>
        <dbReference type="SAM" id="Phobius"/>
    </source>
</evidence>
<dbReference type="Proteomes" id="UP000885826">
    <property type="component" value="Unassembled WGS sequence"/>
</dbReference>
<organism evidence="10 11">
    <name type="scientific">candidate division WOR-3 bacterium</name>
    <dbReference type="NCBI Taxonomy" id="2052148"/>
    <lineage>
        <taxon>Bacteria</taxon>
        <taxon>Bacteria division WOR-3</taxon>
    </lineage>
</organism>
<dbReference type="PANTHER" id="PTHR33908">
    <property type="entry name" value="MANNOSYLTRANSFERASE YKCB-RELATED"/>
    <property type="match status" value="1"/>
</dbReference>
<feature type="transmembrane region" description="Helical" evidence="8">
    <location>
        <begin position="98"/>
        <end position="116"/>
    </location>
</feature>
<evidence type="ECO:0000256" key="4">
    <source>
        <dbReference type="ARBA" id="ARBA00022679"/>
    </source>
</evidence>
<keyword evidence="4" id="KW-0808">Transferase</keyword>
<dbReference type="AlphaFoldDB" id="A0A9C9EP49"/>
<sequence length="509" mass="58496">MELRNEPFASFDTKISRLSSSLYSTTCNWLILAIGVLLRTAQFLYNRSLTEGEAALALNIVQRSYSELLKPLDYVQAAPVGFLIIQRWALNMFGNSEYSLRIIPLIAGIASLFLFYRLAKQILNEKGLTFSLILFTVCDHLIYFSSEVKQYSTDVFFTLIILLSAYLVIKKHLNIKYIISFGIVGGLSYWFSHPALFIFSGAIIVLLLCVIEEKNWNVLFWLISAGLISLISFIVNYQLSLEAISKNRTLVDFWQPSFMPLPPTNLNDLKWFPYVFLRIFKFPIGLSVYELLLAVLSFVFGFAVLFYKKTKIFLLLILPILFTLLASGLQKYPFEGRLLLFLTPVMILIIAEGIEYIRKTSSQGSPLIGFALVFILLIHPVCLAGYRLFKPRAPEELRPMMEYVAEHYRTGDIVYVYYASINAFRYYAHRFDYTDNYIQGIEARDNWSAYYKEIEQLKGKGRVWFLFSHIYADKGADEEKLFVSYLNTMALQLDAAKAPGAAAYLYHFP</sequence>
<evidence type="ECO:0000313" key="10">
    <source>
        <dbReference type="EMBL" id="HEC79564.1"/>
    </source>
</evidence>
<accession>A0A9C9EP49</accession>
<dbReference type="GO" id="GO:0016763">
    <property type="term" value="F:pentosyltransferase activity"/>
    <property type="evidence" value="ECO:0007669"/>
    <property type="project" value="TreeGrafter"/>
</dbReference>
<comment type="caution">
    <text evidence="10">The sequence shown here is derived from an EMBL/GenBank/DDBJ whole genome shotgun (WGS) entry which is preliminary data.</text>
</comment>
<gene>
    <name evidence="10" type="ORF">ENI34_10585</name>
</gene>
<dbReference type="Pfam" id="PF13231">
    <property type="entry name" value="PMT_2"/>
    <property type="match status" value="1"/>
</dbReference>
<keyword evidence="3" id="KW-0328">Glycosyltransferase</keyword>
<dbReference type="EMBL" id="DRIG01000109">
    <property type="protein sequence ID" value="HEC79564.1"/>
    <property type="molecule type" value="Genomic_DNA"/>
</dbReference>
<evidence type="ECO:0000256" key="5">
    <source>
        <dbReference type="ARBA" id="ARBA00022692"/>
    </source>
</evidence>
<feature type="transmembrane region" description="Helical" evidence="8">
    <location>
        <begin position="181"/>
        <end position="206"/>
    </location>
</feature>
<comment type="subcellular location">
    <subcellularLocation>
        <location evidence="1">Cell membrane</location>
        <topology evidence="1">Multi-pass membrane protein</topology>
    </subcellularLocation>
</comment>
<evidence type="ECO:0000256" key="1">
    <source>
        <dbReference type="ARBA" id="ARBA00004651"/>
    </source>
</evidence>
<keyword evidence="6 8" id="KW-1133">Transmembrane helix</keyword>
<feature type="transmembrane region" description="Helical" evidence="8">
    <location>
        <begin position="128"/>
        <end position="145"/>
    </location>
</feature>
<feature type="transmembrane region" description="Helical" evidence="8">
    <location>
        <begin position="369"/>
        <end position="389"/>
    </location>
</feature>
<dbReference type="InterPro" id="IPR050297">
    <property type="entry name" value="LipidA_mod_glycosyltrf_83"/>
</dbReference>
<feature type="domain" description="Glycosyltransferase RgtA/B/C/D-like" evidence="9">
    <location>
        <begin position="79"/>
        <end position="234"/>
    </location>
</feature>
<feature type="transmembrane region" description="Helical" evidence="8">
    <location>
        <begin position="218"/>
        <end position="239"/>
    </location>
</feature>
<evidence type="ECO:0000259" key="9">
    <source>
        <dbReference type="Pfam" id="PF13231"/>
    </source>
</evidence>
<dbReference type="GO" id="GO:0005886">
    <property type="term" value="C:plasma membrane"/>
    <property type="evidence" value="ECO:0007669"/>
    <property type="project" value="UniProtKB-SubCell"/>
</dbReference>
<evidence type="ECO:0000256" key="7">
    <source>
        <dbReference type="ARBA" id="ARBA00023136"/>
    </source>
</evidence>
<protein>
    <submittedName>
        <fullName evidence="10">Glycosyltransferase family 39 protein</fullName>
    </submittedName>
</protein>
<feature type="transmembrane region" description="Helical" evidence="8">
    <location>
        <begin position="338"/>
        <end position="357"/>
    </location>
</feature>
<proteinExistence type="predicted"/>
<evidence type="ECO:0000313" key="11">
    <source>
        <dbReference type="Proteomes" id="UP000885826"/>
    </source>
</evidence>
<keyword evidence="2" id="KW-1003">Cell membrane</keyword>
<dbReference type="InterPro" id="IPR038731">
    <property type="entry name" value="RgtA/B/C-like"/>
</dbReference>
<name>A0A9C9EP49_UNCW3</name>